<dbReference type="Pfam" id="PF02699">
    <property type="entry name" value="YajC"/>
    <property type="match status" value="1"/>
</dbReference>
<keyword evidence="8 9" id="KW-0472">Membrane</keyword>
<dbReference type="InterPro" id="IPR003849">
    <property type="entry name" value="Preprotein_translocase_YajC"/>
</dbReference>
<keyword evidence="2" id="KW-0813">Transport</keyword>
<dbReference type="GO" id="GO:0015031">
    <property type="term" value="P:protein transport"/>
    <property type="evidence" value="ECO:0007669"/>
    <property type="project" value="UniProtKB-KW"/>
</dbReference>
<keyword evidence="4 9" id="KW-0812">Transmembrane</keyword>
<feature type="transmembrane region" description="Helical" evidence="9">
    <location>
        <begin position="6"/>
        <end position="25"/>
    </location>
</feature>
<name>A0A1W1BDF2_9ZZZZ</name>
<reference evidence="10" key="1">
    <citation type="submission" date="2016-10" db="EMBL/GenBank/DDBJ databases">
        <authorList>
            <person name="de Groot N.N."/>
        </authorList>
    </citation>
    <scope>NUCLEOTIDE SEQUENCE</scope>
</reference>
<dbReference type="PRINTS" id="PR01853">
    <property type="entry name" value="YAJCTRNLCASE"/>
</dbReference>
<evidence type="ECO:0000313" key="10">
    <source>
        <dbReference type="EMBL" id="SFV51564.1"/>
    </source>
</evidence>
<evidence type="ECO:0000256" key="1">
    <source>
        <dbReference type="ARBA" id="ARBA00004162"/>
    </source>
</evidence>
<proteinExistence type="predicted"/>
<gene>
    <name evidence="10" type="ORF">MNB_SV-8-752</name>
</gene>
<dbReference type="SMART" id="SM01323">
    <property type="entry name" value="YajC"/>
    <property type="match status" value="1"/>
</dbReference>
<accession>A0A1W1BDF2</accession>
<evidence type="ECO:0000256" key="3">
    <source>
        <dbReference type="ARBA" id="ARBA00022475"/>
    </source>
</evidence>
<evidence type="ECO:0000256" key="2">
    <source>
        <dbReference type="ARBA" id="ARBA00022448"/>
    </source>
</evidence>
<organism evidence="10">
    <name type="scientific">hydrothermal vent metagenome</name>
    <dbReference type="NCBI Taxonomy" id="652676"/>
    <lineage>
        <taxon>unclassified sequences</taxon>
        <taxon>metagenomes</taxon>
        <taxon>ecological metagenomes</taxon>
    </lineage>
</organism>
<comment type="subcellular location">
    <subcellularLocation>
        <location evidence="1">Cell membrane</location>
        <topology evidence="1">Single-pass membrane protein</topology>
    </subcellularLocation>
</comment>
<dbReference type="NCBIfam" id="TIGR00739">
    <property type="entry name" value="yajC"/>
    <property type="match status" value="1"/>
</dbReference>
<evidence type="ECO:0000256" key="5">
    <source>
        <dbReference type="ARBA" id="ARBA00022927"/>
    </source>
</evidence>
<dbReference type="EMBL" id="FPHD01000015">
    <property type="protein sequence ID" value="SFV51564.1"/>
    <property type="molecule type" value="Genomic_DNA"/>
</dbReference>
<evidence type="ECO:0000256" key="7">
    <source>
        <dbReference type="ARBA" id="ARBA00023010"/>
    </source>
</evidence>
<dbReference type="PANTHER" id="PTHR33909:SF1">
    <property type="entry name" value="SEC TRANSLOCON ACCESSORY COMPLEX SUBUNIT YAJC"/>
    <property type="match status" value="1"/>
</dbReference>
<keyword evidence="5" id="KW-0653">Protein transport</keyword>
<evidence type="ECO:0000256" key="6">
    <source>
        <dbReference type="ARBA" id="ARBA00022989"/>
    </source>
</evidence>
<dbReference type="AlphaFoldDB" id="A0A1W1BDF2"/>
<dbReference type="GO" id="GO:0005886">
    <property type="term" value="C:plasma membrane"/>
    <property type="evidence" value="ECO:0007669"/>
    <property type="project" value="UniProtKB-SubCell"/>
</dbReference>
<protein>
    <submittedName>
        <fullName evidence="10">Preprotein translocase subunit YajC (TC 3.A.5.1.1)</fullName>
    </submittedName>
</protein>
<sequence length="95" mass="10465">MGQQGSVIGSLAPLLILFAIFYFLIIRPQQKQQKAHKEMLEGLTKGDNIVTSGGLIAVIVKPEEDFIKIKLNDDTIVKLDRAFVARKVEAGNENA</sequence>
<dbReference type="PANTHER" id="PTHR33909">
    <property type="entry name" value="SEC TRANSLOCON ACCESSORY COMPLEX SUBUNIT YAJC"/>
    <property type="match status" value="1"/>
</dbReference>
<keyword evidence="6 9" id="KW-1133">Transmembrane helix</keyword>
<evidence type="ECO:0000256" key="8">
    <source>
        <dbReference type="ARBA" id="ARBA00023136"/>
    </source>
</evidence>
<evidence type="ECO:0000256" key="4">
    <source>
        <dbReference type="ARBA" id="ARBA00022692"/>
    </source>
</evidence>
<keyword evidence="3" id="KW-1003">Cell membrane</keyword>
<keyword evidence="7" id="KW-0811">Translocation</keyword>
<evidence type="ECO:0000256" key="9">
    <source>
        <dbReference type="SAM" id="Phobius"/>
    </source>
</evidence>